<dbReference type="Gene3D" id="1.20.1250.20">
    <property type="entry name" value="MFS general substrate transporter like domains"/>
    <property type="match status" value="1"/>
</dbReference>
<dbReference type="InterPro" id="IPR005829">
    <property type="entry name" value="Sugar_transporter_CS"/>
</dbReference>
<evidence type="ECO:0000256" key="9">
    <source>
        <dbReference type="ARBA" id="ARBA00022692"/>
    </source>
</evidence>
<keyword evidence="9 15" id="KW-0812">Transmembrane</keyword>
<dbReference type="InterPro" id="IPR003663">
    <property type="entry name" value="Sugar/inositol_transpt"/>
</dbReference>
<proteinExistence type="inferred from homology"/>
<dbReference type="AlphaFoldDB" id="A0A8C5D4K1"/>
<keyword evidence="18" id="KW-1185">Reference proteome</keyword>
<dbReference type="Ensembl" id="ENSGWIT00000001157.1">
    <property type="protein sequence ID" value="ENSGWIP00000001070.1"/>
    <property type="gene ID" value="ENSGWIG00000000649.1"/>
</dbReference>
<feature type="transmembrane region" description="Helical" evidence="15">
    <location>
        <begin position="142"/>
        <end position="163"/>
    </location>
</feature>
<feature type="domain" description="Major facilitator superfamily (MFS) profile" evidence="16">
    <location>
        <begin position="49"/>
        <end position="474"/>
    </location>
</feature>
<dbReference type="NCBIfam" id="TIGR00879">
    <property type="entry name" value="SP"/>
    <property type="match status" value="1"/>
</dbReference>
<evidence type="ECO:0000313" key="17">
    <source>
        <dbReference type="Ensembl" id="ENSGWIP00000001070.1"/>
    </source>
</evidence>
<evidence type="ECO:0000256" key="8">
    <source>
        <dbReference type="ARBA" id="ARBA00022597"/>
    </source>
</evidence>
<dbReference type="GO" id="GO:0005353">
    <property type="term" value="F:fructose transmembrane transporter activity"/>
    <property type="evidence" value="ECO:0007669"/>
    <property type="project" value="UniProtKB-ARBA"/>
</dbReference>
<dbReference type="Proteomes" id="UP000694680">
    <property type="component" value="Chromosome 5"/>
</dbReference>
<feature type="transmembrane region" description="Helical" evidence="15">
    <location>
        <begin position="326"/>
        <end position="346"/>
    </location>
</feature>
<organism evidence="17 18">
    <name type="scientific">Gouania willdenowi</name>
    <name type="common">Blunt-snouted clingfish</name>
    <name type="synonym">Lepadogaster willdenowi</name>
    <dbReference type="NCBI Taxonomy" id="441366"/>
    <lineage>
        <taxon>Eukaryota</taxon>
        <taxon>Metazoa</taxon>
        <taxon>Chordata</taxon>
        <taxon>Craniata</taxon>
        <taxon>Vertebrata</taxon>
        <taxon>Euteleostomi</taxon>
        <taxon>Actinopterygii</taxon>
        <taxon>Neopterygii</taxon>
        <taxon>Teleostei</taxon>
        <taxon>Neoteleostei</taxon>
        <taxon>Acanthomorphata</taxon>
        <taxon>Ovalentaria</taxon>
        <taxon>Blenniimorphae</taxon>
        <taxon>Blenniiformes</taxon>
        <taxon>Gobiesocoidei</taxon>
        <taxon>Gobiesocidae</taxon>
        <taxon>Gobiesocinae</taxon>
        <taxon>Gouania</taxon>
    </lineage>
</organism>
<dbReference type="PROSITE" id="PS50850">
    <property type="entry name" value="MFS"/>
    <property type="match status" value="1"/>
</dbReference>
<dbReference type="FunFam" id="1.20.1250.20:FF:001511">
    <property type="entry name" value="Solute carrier family 2, facilitated glucose transporter member 5"/>
    <property type="match status" value="1"/>
</dbReference>
<feature type="transmembrane region" description="Helical" evidence="15">
    <location>
        <begin position="353"/>
        <end position="373"/>
    </location>
</feature>
<evidence type="ECO:0000313" key="18">
    <source>
        <dbReference type="Proteomes" id="UP000694680"/>
    </source>
</evidence>
<comment type="similarity">
    <text evidence="4">Belongs to the major facilitator superfamily. Sugar transporter (TC 2.A.1.1) family. Glucose transporter subfamily.</text>
</comment>
<dbReference type="PANTHER" id="PTHR23503:SF130">
    <property type="entry name" value="SOLUTE CARRIER FAMILY 2 (FACILITATED GLUCOSE TRANSPORTER), MEMBER 9-LIKE 1"/>
    <property type="match status" value="1"/>
</dbReference>
<dbReference type="PANTHER" id="PTHR23503">
    <property type="entry name" value="SOLUTE CARRIER FAMILY 2"/>
    <property type="match status" value="1"/>
</dbReference>
<keyword evidence="8" id="KW-0762">Sugar transport</keyword>
<accession>A0A8C5D4K1</accession>
<sequence length="505" mass="56414">MQGSEHSDSSANGCCVDVYSFAATTKSNSTYSSKLYLANKADSDSDIWSLTLSHNSLFIFKFIQRFINSSWYDRYEETPSPRTVTTIWSLIVSLLAVGAICGAFSVKFVSNILGRKKGVIFNSLINIVAGILMLISKTAKSFEMIIVARILVGLGLPFHLMYLVEISPKKIRGRVAITSANFLSLGKLIGQLLGLSELLGREELWHFALFFPVCFSVLQIVVLPFLPESPRYLFIEKGDKEEALQNLWGPGDYKQEIDEMLTEQEAIEAVPPKSPLMLLRDRAVRWPLITMCLIYSFNQLSGTNAVSTFSFDIFKETGIPEDKIRYVILGLGLCEIITSMCASLLIERVGRRPFFWGGYGLMFSLWVLITITLNLKESVHWFSFITAFLIIFVIVCFSGGPGAAIGTLNTELFIQSDRAPAFAITGIFRWMAYGVVGFAFPFVISSFGSYSFVLFACVCLLGCLYTFFILPETKGKTLLEIMEEFKTITVCGKSSKQEIHVETKL</sequence>
<dbReference type="Pfam" id="PF00083">
    <property type="entry name" value="Sugar_tr"/>
    <property type="match status" value="1"/>
</dbReference>
<evidence type="ECO:0000256" key="5">
    <source>
        <dbReference type="ARBA" id="ARBA00015973"/>
    </source>
</evidence>
<feature type="transmembrane region" description="Helical" evidence="15">
    <location>
        <begin position="450"/>
        <end position="470"/>
    </location>
</feature>
<evidence type="ECO:0000256" key="15">
    <source>
        <dbReference type="SAM" id="Phobius"/>
    </source>
</evidence>
<keyword evidence="7" id="KW-1003">Cell membrane</keyword>
<dbReference type="InterPro" id="IPR036259">
    <property type="entry name" value="MFS_trans_sf"/>
</dbReference>
<evidence type="ECO:0000256" key="7">
    <source>
        <dbReference type="ARBA" id="ARBA00022475"/>
    </source>
</evidence>
<keyword evidence="11 15" id="KW-0472">Membrane</keyword>
<evidence type="ECO:0000256" key="14">
    <source>
        <dbReference type="RuleBase" id="RU003346"/>
    </source>
</evidence>
<feature type="transmembrane region" description="Helical" evidence="15">
    <location>
        <begin position="118"/>
        <end position="136"/>
    </location>
</feature>
<dbReference type="InterPro" id="IPR045263">
    <property type="entry name" value="GLUT"/>
</dbReference>
<evidence type="ECO:0000256" key="11">
    <source>
        <dbReference type="ARBA" id="ARBA00023136"/>
    </source>
</evidence>
<dbReference type="GO" id="GO:0070837">
    <property type="term" value="P:dehydroascorbic acid transport"/>
    <property type="evidence" value="ECO:0007669"/>
    <property type="project" value="TreeGrafter"/>
</dbReference>
<evidence type="ECO:0000256" key="10">
    <source>
        <dbReference type="ARBA" id="ARBA00022989"/>
    </source>
</evidence>
<evidence type="ECO:0000256" key="13">
    <source>
        <dbReference type="ARBA" id="ARBA00031099"/>
    </source>
</evidence>
<feature type="transmembrane region" description="Helical" evidence="15">
    <location>
        <begin position="175"/>
        <end position="193"/>
    </location>
</feature>
<evidence type="ECO:0000256" key="4">
    <source>
        <dbReference type="ARBA" id="ARBA00007004"/>
    </source>
</evidence>
<name>A0A8C5D4K1_GOUWI</name>
<evidence type="ECO:0000256" key="2">
    <source>
        <dbReference type="ARBA" id="ARBA00004135"/>
    </source>
</evidence>
<dbReference type="GO" id="GO:0042383">
    <property type="term" value="C:sarcolemma"/>
    <property type="evidence" value="ECO:0007669"/>
    <property type="project" value="UniProtKB-SubCell"/>
</dbReference>
<dbReference type="PROSITE" id="PS00216">
    <property type="entry name" value="SUGAR_TRANSPORT_1"/>
    <property type="match status" value="1"/>
</dbReference>
<reference evidence="17" key="1">
    <citation type="submission" date="2020-06" db="EMBL/GenBank/DDBJ databases">
        <authorList>
            <consortium name="Wellcome Sanger Institute Data Sharing"/>
        </authorList>
    </citation>
    <scope>NUCLEOTIDE SEQUENCE [LARGE SCALE GENOMIC DNA]</scope>
</reference>
<evidence type="ECO:0000259" key="16">
    <source>
        <dbReference type="PROSITE" id="PS50850"/>
    </source>
</evidence>
<evidence type="ECO:0000256" key="6">
    <source>
        <dbReference type="ARBA" id="ARBA00022448"/>
    </source>
</evidence>
<dbReference type="SUPFAM" id="SSF103473">
    <property type="entry name" value="MFS general substrate transporter"/>
    <property type="match status" value="1"/>
</dbReference>
<evidence type="ECO:0000256" key="3">
    <source>
        <dbReference type="ARBA" id="ARBA00004651"/>
    </source>
</evidence>
<dbReference type="GO" id="GO:0055056">
    <property type="term" value="F:D-glucose transmembrane transporter activity"/>
    <property type="evidence" value="ECO:0007669"/>
    <property type="project" value="TreeGrafter"/>
</dbReference>
<comment type="catalytic activity">
    <reaction evidence="1">
        <text>D-fructose(out) = D-fructose(in)</text>
        <dbReference type="Rhea" id="RHEA:60372"/>
        <dbReference type="ChEBI" id="CHEBI:37721"/>
    </reaction>
</comment>
<gene>
    <name evidence="17" type="primary">slc2a9l1</name>
</gene>
<reference evidence="17" key="2">
    <citation type="submission" date="2025-08" db="UniProtKB">
        <authorList>
            <consortium name="Ensembl"/>
        </authorList>
    </citation>
    <scope>IDENTIFICATION</scope>
</reference>
<feature type="transmembrane region" description="Helical" evidence="15">
    <location>
        <begin position="421"/>
        <end position="444"/>
    </location>
</feature>
<dbReference type="GO" id="GO:1990539">
    <property type="term" value="P:fructose import across plasma membrane"/>
    <property type="evidence" value="ECO:0007669"/>
    <property type="project" value="UniProtKB-ARBA"/>
</dbReference>
<dbReference type="InterPro" id="IPR005828">
    <property type="entry name" value="MFS_sugar_transport-like"/>
</dbReference>
<reference evidence="17" key="3">
    <citation type="submission" date="2025-09" db="UniProtKB">
        <authorList>
            <consortium name="Ensembl"/>
        </authorList>
    </citation>
    <scope>IDENTIFICATION</scope>
</reference>
<feature type="transmembrane region" description="Helical" evidence="15">
    <location>
        <begin position="87"/>
        <end position="106"/>
    </location>
</feature>
<dbReference type="InterPro" id="IPR020846">
    <property type="entry name" value="MFS_dom"/>
</dbReference>
<dbReference type="GO" id="GO:0046323">
    <property type="term" value="P:D-glucose import"/>
    <property type="evidence" value="ECO:0007669"/>
    <property type="project" value="TreeGrafter"/>
</dbReference>
<feature type="transmembrane region" description="Helical" evidence="15">
    <location>
        <begin position="286"/>
        <end position="306"/>
    </location>
</feature>
<keyword evidence="10 15" id="KW-1133">Transmembrane helix</keyword>
<keyword evidence="6 14" id="KW-0813">Transport</keyword>
<feature type="transmembrane region" description="Helical" evidence="15">
    <location>
        <begin position="205"/>
        <end position="226"/>
    </location>
</feature>
<feature type="transmembrane region" description="Helical" evidence="15">
    <location>
        <begin position="379"/>
        <end position="400"/>
    </location>
</feature>
<evidence type="ECO:0000256" key="1">
    <source>
        <dbReference type="ARBA" id="ARBA00000590"/>
    </source>
</evidence>
<comment type="subcellular location">
    <subcellularLocation>
        <location evidence="2">Cell membrane</location>
        <location evidence="2">Sarcolemma</location>
    </subcellularLocation>
    <subcellularLocation>
        <location evidence="3">Cell membrane</location>
        <topology evidence="3">Multi-pass membrane protein</topology>
    </subcellularLocation>
</comment>
<evidence type="ECO:0000256" key="12">
    <source>
        <dbReference type="ARBA" id="ARBA00029961"/>
    </source>
</evidence>
<protein>
    <recommendedName>
        <fullName evidence="5">Solute carrier family 2, facilitated glucose transporter member 5</fullName>
    </recommendedName>
    <alternativeName>
        <fullName evidence="13">Fructose transporter</fullName>
    </alternativeName>
    <alternativeName>
        <fullName evidence="12">Glucose transporter type 5, small intestine</fullName>
    </alternativeName>
</protein>